<sequence length="230" mass="27255">MLRKFLNTYYKEGMLFEYSLIKLSGQSTKISTFQEVLKEFVPGKMIEYKELSHRDDYELKLNCLDGAIKYLDYKRFGHMDVNIENEVPLVPYSVYAERYDGEKVEMLKTSRKANILVSHIDKSSSAMELKLYVHNAEDELKKEVIYKNVDEYEEKDAKEILPSYAGIFTQNETDNIENNVVRFFVYTDMNNWGFYVVPVQRHGDQLYLGKKHYFPYEDNLNEISYFDGEH</sequence>
<evidence type="ECO:0000313" key="1">
    <source>
        <dbReference type="EMBL" id="EEX74685.1"/>
    </source>
</evidence>
<reference evidence="1 2" key="1">
    <citation type="submission" date="2009-09" db="EMBL/GenBank/DDBJ databases">
        <authorList>
            <person name="Weinstock G."/>
            <person name="Sodergren E."/>
            <person name="Clifton S."/>
            <person name="Fulton L."/>
            <person name="Fulton B."/>
            <person name="Courtney L."/>
            <person name="Fronick C."/>
            <person name="Harrison M."/>
            <person name="Strong C."/>
            <person name="Farmer C."/>
            <person name="Delahaunty K."/>
            <person name="Markovic C."/>
            <person name="Hall O."/>
            <person name="Minx P."/>
            <person name="Tomlinson C."/>
            <person name="Mitreva M."/>
            <person name="Nelson J."/>
            <person name="Hou S."/>
            <person name="Wollam A."/>
            <person name="Pepin K.H."/>
            <person name="Johnson M."/>
            <person name="Bhonagiri V."/>
            <person name="Nash W.E."/>
            <person name="Warren W."/>
            <person name="Chinwalla A."/>
            <person name="Mardis E.R."/>
            <person name="Wilson R.K."/>
        </authorList>
    </citation>
    <scope>NUCLEOTIDE SEQUENCE [LARGE SCALE GENOMIC DNA]</scope>
    <source>
        <strain evidence="1 2">F0254</strain>
    </source>
</reference>
<proteinExistence type="predicted"/>
<dbReference type="AlphaFoldDB" id="C9MXS6"/>
<dbReference type="Proteomes" id="UP000006233">
    <property type="component" value="Unassembled WGS sequence"/>
</dbReference>
<evidence type="ECO:0000313" key="2">
    <source>
        <dbReference type="Proteomes" id="UP000006233"/>
    </source>
</evidence>
<protein>
    <submittedName>
        <fullName evidence="1">Uncharacterized protein</fullName>
    </submittedName>
</protein>
<gene>
    <name evidence="1" type="ORF">GCWU000323_01324</name>
</gene>
<dbReference type="STRING" id="634994.GCWU000323_01324"/>
<accession>C9MXS6</accession>
<dbReference type="eggNOG" id="COG0443">
    <property type="taxonomic scope" value="Bacteria"/>
</dbReference>
<comment type="caution">
    <text evidence="1">The sequence shown here is derived from an EMBL/GenBank/DDBJ whole genome shotgun (WGS) entry which is preliminary data.</text>
</comment>
<name>C9MXS6_9FUSO</name>
<dbReference type="EMBL" id="ACVB02000009">
    <property type="protein sequence ID" value="EEX74685.1"/>
    <property type="molecule type" value="Genomic_DNA"/>
</dbReference>
<dbReference type="HOGENOM" id="CLU_1203633_0_0_0"/>
<organism evidence="1 2">
    <name type="scientific">Leptotrichia hofstadii F0254</name>
    <dbReference type="NCBI Taxonomy" id="634994"/>
    <lineage>
        <taxon>Bacteria</taxon>
        <taxon>Fusobacteriati</taxon>
        <taxon>Fusobacteriota</taxon>
        <taxon>Fusobacteriia</taxon>
        <taxon>Fusobacteriales</taxon>
        <taxon>Leptotrichiaceae</taxon>
        <taxon>Leptotrichia</taxon>
    </lineage>
</organism>